<reference evidence="3" key="1">
    <citation type="journal article" date="2023" name="Genome Biol. Evol.">
        <title>First Whole Genome Sequence and Flow Cytometry Genome Size Data for the Lichen-Forming Fungus Ramalina farinacea (Ascomycota).</title>
        <authorList>
            <person name="Llewellyn T."/>
            <person name="Mian S."/>
            <person name="Hill R."/>
            <person name="Leitch I.J."/>
            <person name="Gaya E."/>
        </authorList>
    </citation>
    <scope>NUCLEOTIDE SEQUENCE</scope>
    <source>
        <strain evidence="3">LIQ254RAFAR</strain>
    </source>
</reference>
<feature type="region of interest" description="Disordered" evidence="1">
    <location>
        <begin position="159"/>
        <end position="184"/>
    </location>
</feature>
<evidence type="ECO:0000256" key="1">
    <source>
        <dbReference type="SAM" id="MobiDB-lite"/>
    </source>
</evidence>
<dbReference type="AlphaFoldDB" id="A0AA43TTR3"/>
<feature type="compositionally biased region" description="Basic residues" evidence="1">
    <location>
        <begin position="56"/>
        <end position="68"/>
    </location>
</feature>
<dbReference type="SUPFAM" id="SSF54236">
    <property type="entry name" value="Ubiquitin-like"/>
    <property type="match status" value="1"/>
</dbReference>
<comment type="caution">
    <text evidence="3">The sequence shown here is derived from an EMBL/GenBank/DDBJ whole genome shotgun (WGS) entry which is preliminary data.</text>
</comment>
<proteinExistence type="predicted"/>
<dbReference type="InterPro" id="IPR000626">
    <property type="entry name" value="Ubiquitin-like_dom"/>
</dbReference>
<sequence length="476" mass="52946">MTTESSAREEPRIGCSAEIPFTKPGWMRAEPRANDSNLFCRSTHTYADLAAEAERRKQRKAARKAKHRKEAESGPENSPKRRRVSDAGSKPHSQILKPVVKEPSDPAAAIVPLENSVSLSQIRSIPEKPSSLVQDYELGLAEPEGQERKKRKQAAQIIDLESDSGQTPEPEAPTVQGHTGEDAWAPSPIKLLETEPAADEEFPELARRAREKARNKRLEKGLLSPSPAHEVKHTGASGEAERHDKEASDSPTVHDPTLEILITSSIENTQPLIVSRKLSQRLKDVRLAWTQRQGFTPELADAVFLTWRGKRLFDVMSCKSLGLSVNSSGVIRGHENLLGDEVGRLHMEAMTLEILEARKKAKEDADRSEEQAKNTSAESPAKVEAQVKIILVGKDHDDFRLRVKSVMSRTPTPRGFRADMVQSTTIDKIISAFRASNDIQPDKEVFLLFDGERLSPQCKIGETEISDMDKIEVYVK</sequence>
<feature type="domain" description="Ubiquitin-like" evidence="2">
    <location>
        <begin position="399"/>
        <end position="476"/>
    </location>
</feature>
<dbReference type="InterPro" id="IPR022617">
    <property type="entry name" value="Rad60/SUMO-like_dom"/>
</dbReference>
<name>A0AA43TTR3_9LECA</name>
<evidence type="ECO:0000313" key="3">
    <source>
        <dbReference type="EMBL" id="MDI1491206.1"/>
    </source>
</evidence>
<feature type="compositionally biased region" description="Basic and acidic residues" evidence="1">
    <location>
        <begin position="229"/>
        <end position="248"/>
    </location>
</feature>
<dbReference type="CDD" id="cd01763">
    <property type="entry name" value="Ubl_SUMO_like"/>
    <property type="match status" value="1"/>
</dbReference>
<dbReference type="Pfam" id="PF11976">
    <property type="entry name" value="Rad60-SLD"/>
    <property type="match status" value="1"/>
</dbReference>
<gene>
    <name evidence="3" type="ORF">OHK93_002413</name>
</gene>
<organism evidence="3 4">
    <name type="scientific">Ramalina farinacea</name>
    <dbReference type="NCBI Taxonomy" id="258253"/>
    <lineage>
        <taxon>Eukaryota</taxon>
        <taxon>Fungi</taxon>
        <taxon>Dikarya</taxon>
        <taxon>Ascomycota</taxon>
        <taxon>Pezizomycotina</taxon>
        <taxon>Lecanoromycetes</taxon>
        <taxon>OSLEUM clade</taxon>
        <taxon>Lecanoromycetidae</taxon>
        <taxon>Lecanorales</taxon>
        <taxon>Lecanorineae</taxon>
        <taxon>Ramalinaceae</taxon>
        <taxon>Ramalina</taxon>
    </lineage>
</organism>
<keyword evidence="4" id="KW-1185">Reference proteome</keyword>
<dbReference type="EMBL" id="JAPUFD010000013">
    <property type="protein sequence ID" value="MDI1491206.1"/>
    <property type="molecule type" value="Genomic_DNA"/>
</dbReference>
<protein>
    <recommendedName>
        <fullName evidence="2">Ubiquitin-like domain-containing protein</fullName>
    </recommendedName>
</protein>
<evidence type="ECO:0000313" key="4">
    <source>
        <dbReference type="Proteomes" id="UP001161017"/>
    </source>
</evidence>
<feature type="region of interest" description="Disordered" evidence="1">
    <location>
        <begin position="209"/>
        <end position="253"/>
    </location>
</feature>
<feature type="region of interest" description="Disordered" evidence="1">
    <location>
        <begin position="51"/>
        <end position="107"/>
    </location>
</feature>
<dbReference type="InterPro" id="IPR029071">
    <property type="entry name" value="Ubiquitin-like_domsf"/>
</dbReference>
<dbReference type="PROSITE" id="PS50053">
    <property type="entry name" value="UBIQUITIN_2"/>
    <property type="match status" value="1"/>
</dbReference>
<dbReference type="Proteomes" id="UP001161017">
    <property type="component" value="Unassembled WGS sequence"/>
</dbReference>
<evidence type="ECO:0000259" key="2">
    <source>
        <dbReference type="PROSITE" id="PS50053"/>
    </source>
</evidence>
<accession>A0AA43TTR3</accession>
<dbReference type="Gene3D" id="3.10.20.90">
    <property type="entry name" value="Phosphatidylinositol 3-kinase Catalytic Subunit, Chain A, domain 1"/>
    <property type="match status" value="1"/>
</dbReference>